<evidence type="ECO:0000256" key="1">
    <source>
        <dbReference type="SAM" id="MobiDB-lite"/>
    </source>
</evidence>
<accession>A0AA38XK99</accession>
<organism evidence="2 3">
    <name type="scientific">Knufia peltigerae</name>
    <dbReference type="NCBI Taxonomy" id="1002370"/>
    <lineage>
        <taxon>Eukaryota</taxon>
        <taxon>Fungi</taxon>
        <taxon>Dikarya</taxon>
        <taxon>Ascomycota</taxon>
        <taxon>Pezizomycotina</taxon>
        <taxon>Eurotiomycetes</taxon>
        <taxon>Chaetothyriomycetidae</taxon>
        <taxon>Chaetothyriales</taxon>
        <taxon>Trichomeriaceae</taxon>
        <taxon>Knufia</taxon>
    </lineage>
</organism>
<feature type="region of interest" description="Disordered" evidence="1">
    <location>
        <begin position="49"/>
        <end position="70"/>
    </location>
</feature>
<dbReference type="AlphaFoldDB" id="A0AA38XK99"/>
<proteinExistence type="predicted"/>
<gene>
    <name evidence="2" type="ORF">H2204_014308</name>
</gene>
<keyword evidence="3" id="KW-1185">Reference proteome</keyword>
<comment type="caution">
    <text evidence="2">The sequence shown here is derived from an EMBL/GenBank/DDBJ whole genome shotgun (WGS) entry which is preliminary data.</text>
</comment>
<protein>
    <submittedName>
        <fullName evidence="2">Uncharacterized protein</fullName>
    </submittedName>
</protein>
<name>A0AA38XK99_9EURO</name>
<evidence type="ECO:0000313" key="2">
    <source>
        <dbReference type="EMBL" id="KAJ9614909.1"/>
    </source>
</evidence>
<evidence type="ECO:0000313" key="3">
    <source>
        <dbReference type="Proteomes" id="UP001172681"/>
    </source>
</evidence>
<reference evidence="2" key="1">
    <citation type="submission" date="2022-10" db="EMBL/GenBank/DDBJ databases">
        <title>Culturing micro-colonial fungi from biological soil crusts in the Mojave desert and describing Neophaeococcomyces mojavensis, and introducing the new genera and species Taxawa tesnikishii.</title>
        <authorList>
            <person name="Kurbessoian T."/>
            <person name="Stajich J.E."/>
        </authorList>
    </citation>
    <scope>NUCLEOTIDE SEQUENCE</scope>
    <source>
        <strain evidence="2">TK_35</strain>
    </source>
</reference>
<sequence length="70" mass="7845">MNEDDRNGRSFELRVIRAGKKLGKSRAHSLLTARWCRVQLPTRSQFVVKAHDHPRSASTGPPQQADGASY</sequence>
<dbReference type="EMBL" id="JAPDRN010000180">
    <property type="protein sequence ID" value="KAJ9614909.1"/>
    <property type="molecule type" value="Genomic_DNA"/>
</dbReference>
<dbReference type="Proteomes" id="UP001172681">
    <property type="component" value="Unassembled WGS sequence"/>
</dbReference>